<organism evidence="1 2">
    <name type="scientific">Musa troglodytarum</name>
    <name type="common">fe'i banana</name>
    <dbReference type="NCBI Taxonomy" id="320322"/>
    <lineage>
        <taxon>Eukaryota</taxon>
        <taxon>Viridiplantae</taxon>
        <taxon>Streptophyta</taxon>
        <taxon>Embryophyta</taxon>
        <taxon>Tracheophyta</taxon>
        <taxon>Spermatophyta</taxon>
        <taxon>Magnoliopsida</taxon>
        <taxon>Liliopsida</taxon>
        <taxon>Zingiberales</taxon>
        <taxon>Musaceae</taxon>
        <taxon>Musa</taxon>
    </lineage>
</organism>
<keyword evidence="2" id="KW-1185">Reference proteome</keyword>
<dbReference type="Proteomes" id="UP001055439">
    <property type="component" value="Chromosome 1"/>
</dbReference>
<evidence type="ECO:0000313" key="2">
    <source>
        <dbReference type="Proteomes" id="UP001055439"/>
    </source>
</evidence>
<evidence type="ECO:0000313" key="1">
    <source>
        <dbReference type="EMBL" id="URD72351.1"/>
    </source>
</evidence>
<dbReference type="OrthoDB" id="10428678at2759"/>
<proteinExistence type="predicted"/>
<dbReference type="EMBL" id="CP097502">
    <property type="protein sequence ID" value="URD72351.1"/>
    <property type="molecule type" value="Genomic_DNA"/>
</dbReference>
<protein>
    <submittedName>
        <fullName evidence="1">Uncharacterized protein</fullName>
    </submittedName>
</protein>
<sequence length="93" mass="10245">MLILRYSDARCTPGFSEETCDDRGPNARAGLTKLAFRVWLAVNYLPVFCNMEIDLPISIRCIRQQLFYPGPVPVGYVGEGTCTSSGGSDSHEL</sequence>
<gene>
    <name evidence="1" type="ORF">MUK42_35193</name>
</gene>
<accession>A0A9E7E8L9</accession>
<name>A0A9E7E8L9_9LILI</name>
<reference evidence="1" key="1">
    <citation type="submission" date="2022-05" db="EMBL/GenBank/DDBJ databases">
        <title>The Musa troglodytarum L. genome provides insights into the mechanism of non-climacteric behaviour and enrichment of carotenoids.</title>
        <authorList>
            <person name="Wang J."/>
        </authorList>
    </citation>
    <scope>NUCLEOTIDE SEQUENCE</scope>
    <source>
        <tissue evidence="1">Leaf</tissue>
    </source>
</reference>
<dbReference type="AlphaFoldDB" id="A0A9E7E8L9"/>